<dbReference type="EMBL" id="JAUJDW010000020">
    <property type="protein sequence ID" value="KAK0654626.1"/>
    <property type="molecule type" value="Genomic_DNA"/>
</dbReference>
<dbReference type="InterPro" id="IPR002110">
    <property type="entry name" value="Ankyrin_rpt"/>
</dbReference>
<feature type="repeat" description="ANK" evidence="2">
    <location>
        <begin position="581"/>
        <end position="613"/>
    </location>
</feature>
<keyword evidence="2" id="KW-0040">ANK repeat</keyword>
<dbReference type="Proteomes" id="UP001175001">
    <property type="component" value="Unassembled WGS sequence"/>
</dbReference>
<dbReference type="PANTHER" id="PTHR10039">
    <property type="entry name" value="AMELOGENIN"/>
    <property type="match status" value="1"/>
</dbReference>
<dbReference type="Pfam" id="PF24883">
    <property type="entry name" value="NPHP3_N"/>
    <property type="match status" value="1"/>
</dbReference>
<protein>
    <submittedName>
        <fullName evidence="5">Ankyrin repeat domain-containing protein 17</fullName>
    </submittedName>
</protein>
<evidence type="ECO:0000256" key="1">
    <source>
        <dbReference type="ARBA" id="ARBA00022737"/>
    </source>
</evidence>
<dbReference type="InterPro" id="IPR036770">
    <property type="entry name" value="Ankyrin_rpt-contain_sf"/>
</dbReference>
<dbReference type="Pfam" id="PF22939">
    <property type="entry name" value="WHD_GPIID"/>
    <property type="match status" value="1"/>
</dbReference>
<dbReference type="PROSITE" id="PS50088">
    <property type="entry name" value="ANK_REPEAT"/>
    <property type="match status" value="2"/>
</dbReference>
<reference evidence="5" key="1">
    <citation type="submission" date="2023-06" db="EMBL/GenBank/DDBJ databases">
        <title>Multi-omics analyses reveal the molecular pathogenesis toolkit of Lasiodiplodia hormozganensis, a cross-kingdom pathogen.</title>
        <authorList>
            <person name="Felix C."/>
            <person name="Meneses R."/>
            <person name="Goncalves M.F.M."/>
            <person name="Tilleman L."/>
            <person name="Duarte A.S."/>
            <person name="Jorrin-Novo J.V."/>
            <person name="Van De Peer Y."/>
            <person name="Deforce D."/>
            <person name="Van Nieuwerburgh F."/>
            <person name="Esteves A.C."/>
            <person name="Alves A."/>
        </authorList>
    </citation>
    <scope>NUCLEOTIDE SEQUENCE</scope>
    <source>
        <strain evidence="5">CBS 339.90</strain>
    </source>
</reference>
<dbReference type="Pfam" id="PF12796">
    <property type="entry name" value="Ank_2"/>
    <property type="match status" value="1"/>
</dbReference>
<organism evidence="5 6">
    <name type="scientific">Lasiodiplodia hormozganensis</name>
    <dbReference type="NCBI Taxonomy" id="869390"/>
    <lineage>
        <taxon>Eukaryota</taxon>
        <taxon>Fungi</taxon>
        <taxon>Dikarya</taxon>
        <taxon>Ascomycota</taxon>
        <taxon>Pezizomycotina</taxon>
        <taxon>Dothideomycetes</taxon>
        <taxon>Dothideomycetes incertae sedis</taxon>
        <taxon>Botryosphaeriales</taxon>
        <taxon>Botryosphaeriaceae</taxon>
        <taxon>Lasiodiplodia</taxon>
    </lineage>
</organism>
<dbReference type="SUPFAM" id="SSF48403">
    <property type="entry name" value="Ankyrin repeat"/>
    <property type="match status" value="1"/>
</dbReference>
<gene>
    <name evidence="5" type="primary">ANKRD17_0</name>
    <name evidence="5" type="ORF">DIS24_g5139</name>
</gene>
<dbReference type="AlphaFoldDB" id="A0AA39YMZ4"/>
<feature type="repeat" description="ANK" evidence="2">
    <location>
        <begin position="522"/>
        <end position="554"/>
    </location>
</feature>
<proteinExistence type="predicted"/>
<evidence type="ECO:0000259" key="3">
    <source>
        <dbReference type="Pfam" id="PF22939"/>
    </source>
</evidence>
<dbReference type="InterPro" id="IPR056884">
    <property type="entry name" value="NPHP3-like_N"/>
</dbReference>
<dbReference type="SMART" id="SM00248">
    <property type="entry name" value="ANK"/>
    <property type="match status" value="3"/>
</dbReference>
<feature type="domain" description="GPI inositol-deacylase winged helix" evidence="3">
    <location>
        <begin position="250"/>
        <end position="338"/>
    </location>
</feature>
<dbReference type="InterPro" id="IPR054471">
    <property type="entry name" value="GPIID_WHD"/>
</dbReference>
<feature type="domain" description="Nephrocystin 3-like N-terminal" evidence="4">
    <location>
        <begin position="15"/>
        <end position="139"/>
    </location>
</feature>
<sequence>MKYAWRMQERASSENGDVVAAFFFHGRGKPIQRTKLGLFRSLLNQILPRFPEVLQLFAEFHQQHIQERGQKWKWGENELRDFFADHLPEASKARPIIIFVDALDEAGRGADSEIARFFVRLISTAKRHGGKLKVCLSSRHYPGLNLGPAQSISVDAENDEDIGTAVRDRLGDLDGSPKRRQELEHEIVSRAKGIFHWAIIVAEDVRHKWNARENFSVIQRSIKKTPDSLHSLYAEILDETRPEERPQTLKLLRWVCFAVRPLSTLELQHALALDSDMTYTKVKHYRKDDSKFPESLEYMAEVIGKLSKGLVEVVEHNDTNQAQFIHQAVEDYLTELGLARLALDGKEERDRPLNTTAATAQADGLFQISRSCIKYLKLKDIRKHVEHPPPAGESPSSVAAYLHARLPLAAYALSSLKPHLRDLEAEGIDQSDLLSLLSFPDDDGHILATWRSLAERLDLAASSTKTQEASASASVPAPLEKDTRLLHLLAECGVASALRPALAVPPNDSERVMALLSATDALGRTPLALAAREGHAGVVALLLDRLTRLQLSSNDRTSLPDDGGVIPIADPPATLNLPDVHGVTPLMHAAAEGHAEVVGLLLKFGAKVKNDGDDASSPLAAAMQNGHGEVVKILQEASAGGLVDFTDQEVK</sequence>
<evidence type="ECO:0000313" key="6">
    <source>
        <dbReference type="Proteomes" id="UP001175001"/>
    </source>
</evidence>
<accession>A0AA39YMZ4</accession>
<dbReference type="PANTHER" id="PTHR10039:SF5">
    <property type="entry name" value="NACHT DOMAIN-CONTAINING PROTEIN"/>
    <property type="match status" value="1"/>
</dbReference>
<comment type="caution">
    <text evidence="5">The sequence shown here is derived from an EMBL/GenBank/DDBJ whole genome shotgun (WGS) entry which is preliminary data.</text>
</comment>
<dbReference type="Gene3D" id="1.25.40.20">
    <property type="entry name" value="Ankyrin repeat-containing domain"/>
    <property type="match status" value="2"/>
</dbReference>
<keyword evidence="6" id="KW-1185">Reference proteome</keyword>
<dbReference type="PROSITE" id="PS50297">
    <property type="entry name" value="ANK_REP_REGION"/>
    <property type="match status" value="2"/>
</dbReference>
<evidence type="ECO:0000259" key="4">
    <source>
        <dbReference type="Pfam" id="PF24883"/>
    </source>
</evidence>
<dbReference type="Pfam" id="PF00023">
    <property type="entry name" value="Ank"/>
    <property type="match status" value="1"/>
</dbReference>
<name>A0AA39YMZ4_9PEZI</name>
<evidence type="ECO:0000256" key="2">
    <source>
        <dbReference type="PROSITE-ProRule" id="PRU00023"/>
    </source>
</evidence>
<keyword evidence="1" id="KW-0677">Repeat</keyword>
<evidence type="ECO:0000313" key="5">
    <source>
        <dbReference type="EMBL" id="KAK0654626.1"/>
    </source>
</evidence>